<dbReference type="GO" id="GO:0032543">
    <property type="term" value="P:mitochondrial translation"/>
    <property type="evidence" value="ECO:0007669"/>
    <property type="project" value="InterPro"/>
</dbReference>
<proteinExistence type="predicted"/>
<dbReference type="InterPro" id="IPR040030">
    <property type="entry name" value="Ribosomal_mL57"/>
</dbReference>
<accession>A0A2C5XWC6</accession>
<dbReference type="GO" id="GO:0004525">
    <property type="term" value="F:ribonuclease III activity"/>
    <property type="evidence" value="ECO:0007669"/>
    <property type="project" value="InterPro"/>
</dbReference>
<dbReference type="AlphaFoldDB" id="A0A2C5XWC6"/>
<protein>
    <recommendedName>
        <fullName evidence="2">RNase III domain-containing protein</fullName>
    </recommendedName>
</protein>
<name>A0A2C5XWC6_9HYPO</name>
<dbReference type="STRING" id="1399860.A0A2C5XWC6"/>
<feature type="domain" description="RNase III" evidence="2">
    <location>
        <begin position="137"/>
        <end position="282"/>
    </location>
</feature>
<evidence type="ECO:0000313" key="3">
    <source>
        <dbReference type="EMBL" id="PHH59410.1"/>
    </source>
</evidence>
<evidence type="ECO:0000259" key="2">
    <source>
        <dbReference type="Pfam" id="PF14622"/>
    </source>
</evidence>
<feature type="compositionally biased region" description="Pro residues" evidence="1">
    <location>
        <begin position="38"/>
        <end position="47"/>
    </location>
</feature>
<dbReference type="FunFam" id="1.10.1520.10:FF:000018">
    <property type="entry name" value="RNase III domain protein"/>
    <property type="match status" value="1"/>
</dbReference>
<reference evidence="3 4" key="1">
    <citation type="submission" date="2017-06" db="EMBL/GenBank/DDBJ databases">
        <title>Ant-infecting Ophiocordyceps genomes reveal a high diversity of potential behavioral manipulation genes and a possible major role for enterotoxins.</title>
        <authorList>
            <person name="De Bekker C."/>
            <person name="Evans H.C."/>
            <person name="Brachmann A."/>
            <person name="Hughes D.P."/>
        </authorList>
    </citation>
    <scope>NUCLEOTIDE SEQUENCE [LARGE SCALE GENOMIC DNA]</scope>
    <source>
        <strain evidence="3 4">Map64</strain>
    </source>
</reference>
<comment type="caution">
    <text evidence="3">The sequence shown here is derived from an EMBL/GenBank/DDBJ whole genome shotgun (WGS) entry which is preliminary data.</text>
</comment>
<evidence type="ECO:0000256" key="1">
    <source>
        <dbReference type="SAM" id="MobiDB-lite"/>
    </source>
</evidence>
<dbReference type="SUPFAM" id="SSF69065">
    <property type="entry name" value="RNase III domain-like"/>
    <property type="match status" value="1"/>
</dbReference>
<dbReference type="EMBL" id="NJET01000208">
    <property type="protein sequence ID" value="PHH59410.1"/>
    <property type="molecule type" value="Genomic_DNA"/>
</dbReference>
<dbReference type="GO" id="GO:0006396">
    <property type="term" value="P:RNA processing"/>
    <property type="evidence" value="ECO:0007669"/>
    <property type="project" value="InterPro"/>
</dbReference>
<dbReference type="Proteomes" id="UP000226192">
    <property type="component" value="Unassembled WGS sequence"/>
</dbReference>
<feature type="region of interest" description="Disordered" evidence="1">
    <location>
        <begin position="21"/>
        <end position="68"/>
    </location>
</feature>
<dbReference type="Pfam" id="PF14622">
    <property type="entry name" value="Ribonucleas_3_3"/>
    <property type="match status" value="1"/>
</dbReference>
<organism evidence="3 4">
    <name type="scientific">Ophiocordyceps australis</name>
    <dbReference type="NCBI Taxonomy" id="1399860"/>
    <lineage>
        <taxon>Eukaryota</taxon>
        <taxon>Fungi</taxon>
        <taxon>Dikarya</taxon>
        <taxon>Ascomycota</taxon>
        <taxon>Pezizomycotina</taxon>
        <taxon>Sordariomycetes</taxon>
        <taxon>Hypocreomycetidae</taxon>
        <taxon>Hypocreales</taxon>
        <taxon>Ophiocordycipitaceae</taxon>
        <taxon>Ophiocordyceps</taxon>
    </lineage>
</organism>
<dbReference type="InterPro" id="IPR000999">
    <property type="entry name" value="RNase_III_dom"/>
</dbReference>
<sequence length="298" mass="33527">MAVQPCRRSLLAQGRHVVRCASAQPRPQRRSLHSQLPPSGPNLPPPRKPLKGPLRPTHDTDKWHKTRGPLELPLAQLECDLEAPRWQATPRQMKARVPLDFAKNPRNKEWEVNKSPERLDEMYERLLGSGGEQLLPEELKWLAVTHKSFDYGRRGFNDKLAIMGRFTMVLEATKFSISKDPMQLAPDQYNREPFRHAQLASIDNLSIQGPKNIVGLDRLYQVAIGIDLLSVMRWKPRLPRNLKSSGVKAVLTGGIMAIVGALTLQHGSVVASKLIQECILPKIPQPLDREGVDSVDEP</sequence>
<dbReference type="OrthoDB" id="2281895at2759"/>
<dbReference type="PANTHER" id="PTHR28160:SF1">
    <property type="entry name" value="LARGE RIBOSOMAL SUBUNIT PROTEIN ML57"/>
    <property type="match status" value="1"/>
</dbReference>
<evidence type="ECO:0000313" key="4">
    <source>
        <dbReference type="Proteomes" id="UP000226192"/>
    </source>
</evidence>
<dbReference type="GO" id="GO:0005762">
    <property type="term" value="C:mitochondrial large ribosomal subunit"/>
    <property type="evidence" value="ECO:0007669"/>
    <property type="project" value="InterPro"/>
</dbReference>
<dbReference type="InterPro" id="IPR036389">
    <property type="entry name" value="RNase_III_sf"/>
</dbReference>
<keyword evidence="4" id="KW-1185">Reference proteome</keyword>
<gene>
    <name evidence="3" type="ORF">CDD81_3220</name>
</gene>
<dbReference type="GO" id="GO:0003735">
    <property type="term" value="F:structural constituent of ribosome"/>
    <property type="evidence" value="ECO:0007669"/>
    <property type="project" value="InterPro"/>
</dbReference>
<dbReference type="PANTHER" id="PTHR28160">
    <property type="entry name" value="54S RIBOSOMAL PROTEIN L15, MITOCHONDRIAL"/>
    <property type="match status" value="1"/>
</dbReference>
<dbReference type="Gene3D" id="1.10.1520.10">
    <property type="entry name" value="Ribonuclease III domain"/>
    <property type="match status" value="1"/>
</dbReference>